<reference evidence="1" key="1">
    <citation type="submission" date="2023-12" db="EMBL/GenBank/DDBJ databases">
        <title>Genome assembly of Anisodus tanguticus.</title>
        <authorList>
            <person name="Wang Y.-J."/>
        </authorList>
    </citation>
    <scope>NUCLEOTIDE SEQUENCE</scope>
    <source>
        <strain evidence="1">KB-2021</strain>
        <tissue evidence="1">Leaf</tissue>
    </source>
</reference>
<evidence type="ECO:0000313" key="1">
    <source>
        <dbReference type="EMBL" id="KAK4360300.1"/>
    </source>
</evidence>
<comment type="caution">
    <text evidence="1">The sequence shown here is derived from an EMBL/GenBank/DDBJ whole genome shotgun (WGS) entry which is preliminary data.</text>
</comment>
<proteinExistence type="predicted"/>
<gene>
    <name evidence="1" type="ORF">RND71_019252</name>
</gene>
<dbReference type="EMBL" id="JAVYJV010000010">
    <property type="protein sequence ID" value="KAK4360300.1"/>
    <property type="molecule type" value="Genomic_DNA"/>
</dbReference>
<evidence type="ECO:0000313" key="2">
    <source>
        <dbReference type="Proteomes" id="UP001291623"/>
    </source>
</evidence>
<protein>
    <submittedName>
        <fullName evidence="1">Uncharacterized protein</fullName>
    </submittedName>
</protein>
<organism evidence="1 2">
    <name type="scientific">Anisodus tanguticus</name>
    <dbReference type="NCBI Taxonomy" id="243964"/>
    <lineage>
        <taxon>Eukaryota</taxon>
        <taxon>Viridiplantae</taxon>
        <taxon>Streptophyta</taxon>
        <taxon>Embryophyta</taxon>
        <taxon>Tracheophyta</taxon>
        <taxon>Spermatophyta</taxon>
        <taxon>Magnoliopsida</taxon>
        <taxon>eudicotyledons</taxon>
        <taxon>Gunneridae</taxon>
        <taxon>Pentapetalae</taxon>
        <taxon>asterids</taxon>
        <taxon>lamiids</taxon>
        <taxon>Solanales</taxon>
        <taxon>Solanaceae</taxon>
        <taxon>Solanoideae</taxon>
        <taxon>Hyoscyameae</taxon>
        <taxon>Anisodus</taxon>
    </lineage>
</organism>
<name>A0AAE1RZ13_9SOLA</name>
<keyword evidence="2" id="KW-1185">Reference proteome</keyword>
<dbReference type="Proteomes" id="UP001291623">
    <property type="component" value="Unassembled WGS sequence"/>
</dbReference>
<accession>A0AAE1RZ13</accession>
<dbReference type="AlphaFoldDB" id="A0AAE1RZ13"/>
<sequence>MISLDMSCVYSYVASPHPLSSKPSIFMKIGAGAGDEFQGDGSVQYDFFSTSYFSELHLIRGVSLVSYDYILLVEVCQGFVLANNFTNSCSEVS</sequence>